<organism evidence="3 4">
    <name type="scientific">Anopheles culicifacies</name>
    <dbReference type="NCBI Taxonomy" id="139723"/>
    <lineage>
        <taxon>Eukaryota</taxon>
        <taxon>Metazoa</taxon>
        <taxon>Ecdysozoa</taxon>
        <taxon>Arthropoda</taxon>
        <taxon>Hexapoda</taxon>
        <taxon>Insecta</taxon>
        <taxon>Pterygota</taxon>
        <taxon>Neoptera</taxon>
        <taxon>Endopterygota</taxon>
        <taxon>Diptera</taxon>
        <taxon>Nematocera</taxon>
        <taxon>Culicoidea</taxon>
        <taxon>Culicidae</taxon>
        <taxon>Anophelinae</taxon>
        <taxon>Anopheles</taxon>
        <taxon>culicifacies species complex</taxon>
    </lineage>
</organism>
<sequence>MSSTLNSTTVEKLLHPIQQIRVRTLREIECKLRRALWENVDIGVNASVLFKNLIRWFGHVPLLLEQTVLEMMSLLLESKYGQDIVTFFTPTRVIKELMKIRYLIGTNTKCQELVEIIIGQVERIKTCSTTSSMTSSIDLDSVASSMCSLKLDTNELTNDTGETAESEMIKGTVLHLFASRWKGDDSLYTDCWEVQDPNVARVLERLNESLFDEENEENFQRALNYIIPYTKNYPPEFFLQPPYIGLSLLHLIQTGRVSIRKGYVMLLYLVESFRKRIRQRMLTVTYIPVQEKRSRTQLSLGAFVYEMFRQCIDQLKGLSSDVDELASNMILIVLSQTTTFLMTEHFSDQQKIPAHRFGELCGSLGYLAKHYRQEWELDAKKLFTRTRYRITMQILLDFVRLWQKEPEAEDEADEAGAGGRTGTLHYKFVEIKLSSSAHRKALEHSDRIWRDECLIALYDYPLKYSCPEMYEYLCALVDKHKAPMLDIILNLGDYLAPAVQLLRDTHINVKFSDEHLLVIGSEAIKTLYLHRSMELVRILLKTIGNCSSSVTEDEPLWDIIESITVRLLANEDEDIRCEVYEICANMMKDFIGQLDDSTILTRRSLLSSTAPKLRAMGIPLSLQILSEITCFGYKDKNSKIRQCAETMLLYLCNSKAYLEEKWADVQEILLPIVPLLQAAAVGLEESKLGKVIIGMLHPDFGLPWLDTLQGNLRLLFHVHSSIREEALTRVLFLISSVEGSEEFAPRIEHISDTIPNSICMLPAPYGVWSRQQISNVYDASALKPLLDTLEQENGDPALRRSALIQLKLMADDPVLCEQIHNSSGWALVMQALSRSLLVEPQLDYLDAAIPAVGILTQLCFTIKTFRRFLGSTTTAYQLIVRALFAHHNIPVFRMECCALLYLLLFAECSTGTAPMVSLPYVCATSAFSIPFICHFHWIVSPFREVFGDNKLFQSIIANATADSADPKRSTLRDENIELHAKAENLPNGFAVQEYVKRYIRFTFAELWFDGMDKILKINGTKRGSNASSLDDQECPLEYKGNRTALAFSADMRLTKRDIRWLKMVDFLSIFRKSLRRLGSAKAHADVYIGLATLETNLIFPLKNTVCQQDVLISTLKRYIHTPPVTVADQEMLVEVFNIIGIMLHLGFHMIRDWLYTVLATEDNFFLRLLRSDDCIESLYRKNANLLWALLQFYDGPKGGSTASVSEQKKDGKRQLTERISSKTVERAIKCENAWDLRVFNTALEQLDVMLKKCDVPRIVSLLEVLETMAALLDDVRRVDIGEVIPKLLLCIRLVGSTNYTGSAIVRSCLLAIAQLLERSPDEVAGFEWKSKHLKTVSTQCGNSCTLVRSSAWNILAKIARTLPGAAAIVKECAYLPGGIHASCVSTMLDRKEACLVKESAVGLLVNLLSHHTDKDGPLHSSVLPLDGAAIVRRGATNANSALTNGSVEVILELLAKQKFYEESVRSLETYTCMEFLLDDDKKQQDPVISADMVKAFAVLYRCLLELDPYEFGQPIRERGCIQWVLECVEQQAMLPNRAVCLMVADVCLLLLRCMDEPTRDPICLLLAAHQNFFESIIYMLNPWLYGKLTQPVMEQTLYCIMRLLCALVVTPTGKQQIHLEFDHQDVKPIAKMIENGILYKSKGFQIICLKFLSLMFHTSEPIASPTGEYPSFLVQFDTMDMLAEGPETAKSSTLMFPDEEYSEVEDDTENTNPNRPTSTAVTEKRLKTDESKDSTLRSGSALIFKALLYRFESTCNRQQLETGGITSTNYKRTVFSTLQTMLHFSGEACRVAREHNLLAIILDWFDAIYEGLIGRLSYPEFVRKHGDVKKLSIMTELKELASLLGTWFSVPGEPLLLRMDQIDRLCQTVLQYWPWFNNQAVLHLEFLQVLAFLTESHMIVCKALASTYPGYPHSIMKLLIVTATTETAKVKGPKYDLQLLRLSLRVLKNCCCCQEGRSMIGKLNVFDNISKLHPSVTKLQKPWIEVTHMWLEFWEVYTRYSDVSEVRHLTVLGALTRKSDLEIRLLAMAVVRNLTFVMGNRPALLASSDYMFILSNALQRTSCRDEVLMAAVTVWRMIANSCRGKAAIKSSPLVRLIEGQVKHYSMTPEGNDQNELWNVLMTVYHILKA</sequence>
<evidence type="ECO:0000313" key="3">
    <source>
        <dbReference type="EnsemblMetazoa" id="ACUA008671-PA"/>
    </source>
</evidence>
<dbReference type="InterPro" id="IPR029249">
    <property type="entry name" value="Rotatin_N"/>
</dbReference>
<dbReference type="GO" id="GO:0010457">
    <property type="term" value="P:centriole-centriole cohesion"/>
    <property type="evidence" value="ECO:0007669"/>
    <property type="project" value="TreeGrafter"/>
</dbReference>
<feature type="region of interest" description="Disordered" evidence="1">
    <location>
        <begin position="1701"/>
        <end position="1732"/>
    </location>
</feature>
<feature type="compositionally biased region" description="Basic and acidic residues" evidence="1">
    <location>
        <begin position="1722"/>
        <end position="1732"/>
    </location>
</feature>
<dbReference type="EMBL" id="AXCM01000254">
    <property type="status" value="NOT_ANNOTATED_CDS"/>
    <property type="molecule type" value="Genomic_DNA"/>
</dbReference>
<protein>
    <recommendedName>
        <fullName evidence="2">Rotatin N-terminal domain-containing protein</fullName>
    </recommendedName>
</protein>
<feature type="domain" description="Rotatin N-terminal" evidence="2">
    <location>
        <begin position="19"/>
        <end position="100"/>
    </location>
</feature>
<proteinExistence type="predicted"/>
<dbReference type="GO" id="GO:0005814">
    <property type="term" value="C:centriole"/>
    <property type="evidence" value="ECO:0007669"/>
    <property type="project" value="TreeGrafter"/>
</dbReference>
<dbReference type="VEuPathDB" id="VectorBase:ACUA008671"/>
<reference evidence="3" key="2">
    <citation type="submission" date="2020-05" db="UniProtKB">
        <authorList>
            <consortium name="EnsemblMetazoa"/>
        </authorList>
    </citation>
    <scope>IDENTIFICATION</scope>
    <source>
        <strain evidence="3">A-37</strain>
    </source>
</reference>
<dbReference type="GO" id="GO:0007099">
    <property type="term" value="P:centriole replication"/>
    <property type="evidence" value="ECO:0007669"/>
    <property type="project" value="TreeGrafter"/>
</dbReference>
<evidence type="ECO:0000313" key="4">
    <source>
        <dbReference type="Proteomes" id="UP000075883"/>
    </source>
</evidence>
<evidence type="ECO:0000259" key="2">
    <source>
        <dbReference type="Pfam" id="PF14726"/>
    </source>
</evidence>
<dbReference type="SUPFAM" id="SSF48371">
    <property type="entry name" value="ARM repeat"/>
    <property type="match status" value="2"/>
</dbReference>
<dbReference type="PANTHER" id="PTHR31691">
    <property type="entry name" value="ROTATIN"/>
    <property type="match status" value="1"/>
</dbReference>
<reference evidence="4" key="1">
    <citation type="submission" date="2013-09" db="EMBL/GenBank/DDBJ databases">
        <title>The Genome Sequence of Anopheles culicifacies species A.</title>
        <authorList>
            <consortium name="The Broad Institute Genomics Platform"/>
            <person name="Neafsey D.E."/>
            <person name="Besansky N."/>
            <person name="Howell P."/>
            <person name="Walton C."/>
            <person name="Young S.K."/>
            <person name="Zeng Q."/>
            <person name="Gargeya S."/>
            <person name="Fitzgerald M."/>
            <person name="Haas B."/>
            <person name="Abouelleil A."/>
            <person name="Allen A.W."/>
            <person name="Alvarado L."/>
            <person name="Arachchi H.M."/>
            <person name="Berlin A.M."/>
            <person name="Chapman S.B."/>
            <person name="Gainer-Dewar J."/>
            <person name="Goldberg J."/>
            <person name="Griggs A."/>
            <person name="Gujja S."/>
            <person name="Hansen M."/>
            <person name="Howarth C."/>
            <person name="Imamovic A."/>
            <person name="Ireland A."/>
            <person name="Larimer J."/>
            <person name="McCowan C."/>
            <person name="Murphy C."/>
            <person name="Pearson M."/>
            <person name="Poon T.W."/>
            <person name="Priest M."/>
            <person name="Roberts A."/>
            <person name="Saif S."/>
            <person name="Shea T."/>
            <person name="Sisk P."/>
            <person name="Sykes S."/>
            <person name="Wortman J."/>
            <person name="Nusbaum C."/>
            <person name="Birren B."/>
        </authorList>
    </citation>
    <scope>NUCLEOTIDE SEQUENCE [LARGE SCALE GENOMIC DNA]</scope>
    <source>
        <strain evidence="4">A-37</strain>
    </source>
</reference>
<feature type="compositionally biased region" description="Polar residues" evidence="1">
    <location>
        <begin position="1710"/>
        <end position="1721"/>
    </location>
</feature>
<dbReference type="InterPro" id="IPR030791">
    <property type="entry name" value="Rotatin"/>
</dbReference>
<name>A0A182M3N4_9DIPT</name>
<keyword evidence="4" id="KW-1185">Reference proteome</keyword>
<accession>A0A182M3N4</accession>
<dbReference type="InterPro" id="IPR016024">
    <property type="entry name" value="ARM-type_fold"/>
</dbReference>
<dbReference type="GO" id="GO:0036064">
    <property type="term" value="C:ciliary basal body"/>
    <property type="evidence" value="ECO:0007669"/>
    <property type="project" value="InterPro"/>
</dbReference>
<dbReference type="GO" id="GO:0005813">
    <property type="term" value="C:centrosome"/>
    <property type="evidence" value="ECO:0007669"/>
    <property type="project" value="InterPro"/>
</dbReference>
<dbReference type="STRING" id="139723.A0A182M3N4"/>
<dbReference type="Pfam" id="PF14726">
    <property type="entry name" value="RTTN_N"/>
    <property type="match status" value="1"/>
</dbReference>
<dbReference type="GO" id="GO:0032053">
    <property type="term" value="P:ciliary basal body organization"/>
    <property type="evidence" value="ECO:0007669"/>
    <property type="project" value="TreeGrafter"/>
</dbReference>
<dbReference type="Proteomes" id="UP000075883">
    <property type="component" value="Unassembled WGS sequence"/>
</dbReference>
<dbReference type="PANTHER" id="PTHR31691:SF1">
    <property type="entry name" value="ROTATIN"/>
    <property type="match status" value="1"/>
</dbReference>
<evidence type="ECO:0000256" key="1">
    <source>
        <dbReference type="SAM" id="MobiDB-lite"/>
    </source>
</evidence>
<dbReference type="EnsemblMetazoa" id="ACUA008671-RA">
    <property type="protein sequence ID" value="ACUA008671-PA"/>
    <property type="gene ID" value="ACUA008671"/>
</dbReference>